<dbReference type="AlphaFoldDB" id="A0AAF0C888"/>
<dbReference type="InterPro" id="IPR013424">
    <property type="entry name" value="Ice-binding_C"/>
</dbReference>
<feature type="chain" id="PRO_5041900907" evidence="1">
    <location>
        <begin position="23"/>
        <end position="196"/>
    </location>
</feature>
<evidence type="ECO:0000313" key="3">
    <source>
        <dbReference type="EMBL" id="WDE06147.1"/>
    </source>
</evidence>
<dbReference type="Proteomes" id="UP000032352">
    <property type="component" value="Chromosome"/>
</dbReference>
<feature type="signal peptide" evidence="1">
    <location>
        <begin position="1"/>
        <end position="22"/>
    </location>
</feature>
<accession>A0AAF0C888</accession>
<dbReference type="RefSeq" id="WP_084723890.1">
    <property type="nucleotide sequence ID" value="NZ_CP059733.1"/>
</dbReference>
<dbReference type="KEGG" id="tvd:SG34_004235"/>
<proteinExistence type="predicted"/>
<dbReference type="NCBIfam" id="TIGR02595">
    <property type="entry name" value="PEP_CTERM"/>
    <property type="match status" value="1"/>
</dbReference>
<reference evidence="3 4" key="2">
    <citation type="journal article" date="2022" name="Mar. Drugs">
        <title>Bioassay-Guided Fractionation Leads to the Detection of Cholic Acid Generated by the Rare Thalassomonas sp.</title>
        <authorList>
            <person name="Pheiffer F."/>
            <person name="Schneider Y.K."/>
            <person name="Hansen E.H."/>
            <person name="Andersen J.H."/>
            <person name="Isaksson J."/>
            <person name="Busche T."/>
            <person name="R C."/>
            <person name="Kalinowski J."/>
            <person name="Zyl L.V."/>
            <person name="Trindade M."/>
        </authorList>
    </citation>
    <scope>NUCLEOTIDE SEQUENCE [LARGE SCALE GENOMIC DNA]</scope>
    <source>
        <strain evidence="3 4">XOM25</strain>
    </source>
</reference>
<sequence>MCSIRSMAMSFFLAIFSAQASATLIFDFEIDSLSPININGQIGDKFSIGIDNEAELATGVSMSDILWVSYDTAHLGYWFSDDFASSYDDESLAQFFTFTDLGNDLWQFDILVGLTGDNGLIRLQNNNYGLQFGQTDDGSGATSLALLSPDGGIFSHESATTRVFSAQAALAVPEPNALALFLLGLVAVARRTRIRK</sequence>
<evidence type="ECO:0000313" key="4">
    <source>
        <dbReference type="Proteomes" id="UP000032352"/>
    </source>
</evidence>
<keyword evidence="4" id="KW-1185">Reference proteome</keyword>
<evidence type="ECO:0000259" key="2">
    <source>
        <dbReference type="Pfam" id="PF07589"/>
    </source>
</evidence>
<protein>
    <submittedName>
        <fullName evidence="3">PEP-CTERM sorting domain-containing protein</fullName>
    </submittedName>
</protein>
<name>A0AAF0C888_9GAMM</name>
<dbReference type="EMBL" id="CP059733">
    <property type="protein sequence ID" value="WDE06147.1"/>
    <property type="molecule type" value="Genomic_DNA"/>
</dbReference>
<evidence type="ECO:0000256" key="1">
    <source>
        <dbReference type="SAM" id="SignalP"/>
    </source>
</evidence>
<gene>
    <name evidence="3" type="ORF">SG34_004235</name>
</gene>
<keyword evidence="1" id="KW-0732">Signal</keyword>
<dbReference type="Pfam" id="PF07589">
    <property type="entry name" value="PEP-CTERM"/>
    <property type="match status" value="1"/>
</dbReference>
<organism evidence="3 4">
    <name type="scientific">Thalassomonas viridans</name>
    <dbReference type="NCBI Taxonomy" id="137584"/>
    <lineage>
        <taxon>Bacteria</taxon>
        <taxon>Pseudomonadati</taxon>
        <taxon>Pseudomonadota</taxon>
        <taxon>Gammaproteobacteria</taxon>
        <taxon>Alteromonadales</taxon>
        <taxon>Colwelliaceae</taxon>
        <taxon>Thalassomonas</taxon>
    </lineage>
</organism>
<feature type="domain" description="Ice-binding protein C-terminal" evidence="2">
    <location>
        <begin position="171"/>
        <end position="193"/>
    </location>
</feature>
<reference evidence="3 4" key="1">
    <citation type="journal article" date="2015" name="Genome Announc.">
        <title>Draft Genome Sequences of Marine Isolates of Thalassomonas viridans and Thalassomonas actiniarum.</title>
        <authorList>
            <person name="Olonade I."/>
            <person name="van Zyl L.J."/>
            <person name="Trindade M."/>
        </authorList>
    </citation>
    <scope>NUCLEOTIDE SEQUENCE [LARGE SCALE GENOMIC DNA]</scope>
    <source>
        <strain evidence="3 4">XOM25</strain>
    </source>
</reference>